<dbReference type="InterPro" id="IPR007814">
    <property type="entry name" value="PaaA_PaaC"/>
</dbReference>
<dbReference type="PANTHER" id="PTHR30458">
    <property type="entry name" value="PHENYLACETIC ACID DEGRADATION PROTEIN PAA"/>
    <property type="match status" value="1"/>
</dbReference>
<dbReference type="Pfam" id="PF05138">
    <property type="entry name" value="PaaA_PaaC"/>
    <property type="match status" value="1"/>
</dbReference>
<proteinExistence type="predicted"/>
<reference evidence="1 2" key="1">
    <citation type="journal article" date="2019" name="Int. J. Syst. Evol. Microbiol.">
        <title>The Global Catalogue of Microorganisms (GCM) 10K type strain sequencing project: providing services to taxonomists for standard genome sequencing and annotation.</title>
        <authorList>
            <consortium name="The Broad Institute Genomics Platform"/>
            <consortium name="The Broad Institute Genome Sequencing Center for Infectious Disease"/>
            <person name="Wu L."/>
            <person name="Ma J."/>
        </authorList>
    </citation>
    <scope>NUCLEOTIDE SEQUENCE [LARGE SCALE GENOMIC DNA]</scope>
    <source>
        <strain evidence="1 2">CGMCC 1.16026</strain>
    </source>
</reference>
<keyword evidence="2" id="KW-1185">Reference proteome</keyword>
<accession>A0ABD5QUY4</accession>
<dbReference type="AlphaFoldDB" id="A0ABD5QUY4"/>
<protein>
    <submittedName>
        <fullName evidence="1">Phenylacetic acid catabolic protein</fullName>
    </submittedName>
</protein>
<comment type="caution">
    <text evidence="1">The sequence shown here is derived from an EMBL/GenBank/DDBJ whole genome shotgun (WGS) entry which is preliminary data.</text>
</comment>
<gene>
    <name evidence="1" type="ORF">ACFPJA_14515</name>
</gene>
<dbReference type="Gene3D" id="1.20.1260.10">
    <property type="match status" value="1"/>
</dbReference>
<organism evidence="1 2">
    <name type="scientific">Halorubrum glutamatedens</name>
    <dbReference type="NCBI Taxonomy" id="2707018"/>
    <lineage>
        <taxon>Archaea</taxon>
        <taxon>Methanobacteriati</taxon>
        <taxon>Methanobacteriota</taxon>
        <taxon>Stenosarchaea group</taxon>
        <taxon>Halobacteria</taxon>
        <taxon>Halobacteriales</taxon>
        <taxon>Haloferacaceae</taxon>
        <taxon>Halorubrum</taxon>
    </lineage>
</organism>
<name>A0ABD5QUY4_9EURY</name>
<dbReference type="Proteomes" id="UP001596145">
    <property type="component" value="Unassembled WGS sequence"/>
</dbReference>
<dbReference type="InterPro" id="IPR009078">
    <property type="entry name" value="Ferritin-like_SF"/>
</dbReference>
<dbReference type="SUPFAM" id="SSF47240">
    <property type="entry name" value="Ferritin-like"/>
    <property type="match status" value="1"/>
</dbReference>
<dbReference type="EMBL" id="JBHSKV010000018">
    <property type="protein sequence ID" value="MFC5135924.1"/>
    <property type="molecule type" value="Genomic_DNA"/>
</dbReference>
<evidence type="ECO:0000313" key="2">
    <source>
        <dbReference type="Proteomes" id="UP001596145"/>
    </source>
</evidence>
<dbReference type="RefSeq" id="WP_122105149.1">
    <property type="nucleotide sequence ID" value="NZ_JBHSKV010000018.1"/>
</dbReference>
<dbReference type="InterPro" id="IPR012347">
    <property type="entry name" value="Ferritin-like"/>
</dbReference>
<sequence length="254" mass="28432">MSEWPAAAVDYVQAITDTKLVLGHRYAQWSLAGPSLEDDIGGSSAAQEEVGHVRQLFRKLESQGRDGDWLRGDRDPEEFANASCLDAIDGDWTEYMATIAPVDRAAWYMLDAVDRDDMDGMITKMGEDEYFHLEYHDARLETLADESPEKLRSTLAETLPSALALIGPENLDDDADPLVDAGFTSQSVEGIRERFVDHYRDLFADTDVSLEDVDWDAPDADAWDETRRRVGGGGIRKEDLVQIRGERNAEFAIE</sequence>
<evidence type="ECO:0000313" key="1">
    <source>
        <dbReference type="EMBL" id="MFC5135924.1"/>
    </source>
</evidence>
<dbReference type="InterPro" id="IPR052703">
    <property type="entry name" value="Aromatic_CoA_ox/epox"/>
</dbReference>
<dbReference type="PANTHER" id="PTHR30458:SF0">
    <property type="entry name" value="1,2-PHENYLACETYL-COA EPOXIDASE, SUBUNIT C"/>
    <property type="match status" value="1"/>
</dbReference>